<organism evidence="11 12">
    <name type="scientific">Thermodesulfobacterium commune DSM 2178</name>
    <dbReference type="NCBI Taxonomy" id="289377"/>
    <lineage>
        <taxon>Bacteria</taxon>
        <taxon>Pseudomonadati</taxon>
        <taxon>Thermodesulfobacteriota</taxon>
        <taxon>Thermodesulfobacteria</taxon>
        <taxon>Thermodesulfobacteriales</taxon>
        <taxon>Thermodesulfobacteriaceae</taxon>
        <taxon>Thermodesulfobacterium</taxon>
    </lineage>
</organism>
<name>A0A075WQB9_9BACT</name>
<dbReference type="PRINTS" id="PR00126">
    <property type="entry name" value="ATPASEGAMMA"/>
</dbReference>
<dbReference type="EMBL" id="CP008796">
    <property type="protein sequence ID" value="AIH03534.1"/>
    <property type="molecule type" value="Genomic_DNA"/>
</dbReference>
<protein>
    <recommendedName>
        <fullName evidence="10">ATP synthase gamma chain</fullName>
    </recommendedName>
    <alternativeName>
        <fullName evidence="10">ATP synthase F1 sector gamma subunit</fullName>
    </alternativeName>
    <alternativeName>
        <fullName evidence="10">F-ATPase gamma subunit</fullName>
    </alternativeName>
</protein>
<evidence type="ECO:0000313" key="12">
    <source>
        <dbReference type="Proteomes" id="UP000028481"/>
    </source>
</evidence>
<accession>A0A075WQB9</accession>
<dbReference type="Proteomes" id="UP000028481">
    <property type="component" value="Chromosome"/>
</dbReference>
<evidence type="ECO:0000256" key="8">
    <source>
        <dbReference type="ARBA" id="ARBA00023196"/>
    </source>
</evidence>
<keyword evidence="8 10" id="KW-0139">CF(1)</keyword>
<proteinExistence type="inferred from homology"/>
<comment type="function">
    <text evidence="1 10">Produces ATP from ADP in the presence of a proton gradient across the membrane. The gamma chain is believed to be important in regulating ATPase activity and the flow of protons through the CF(0) complex.</text>
</comment>
<dbReference type="GO" id="GO:0005886">
    <property type="term" value="C:plasma membrane"/>
    <property type="evidence" value="ECO:0007669"/>
    <property type="project" value="UniProtKB-SubCell"/>
</dbReference>
<dbReference type="HAMAP" id="MF_00815">
    <property type="entry name" value="ATP_synth_gamma_bact"/>
    <property type="match status" value="1"/>
</dbReference>
<dbReference type="InterPro" id="IPR000131">
    <property type="entry name" value="ATP_synth_F1_gsu"/>
</dbReference>
<dbReference type="Gene3D" id="3.40.1380.10">
    <property type="match status" value="1"/>
</dbReference>
<dbReference type="PANTHER" id="PTHR11693">
    <property type="entry name" value="ATP SYNTHASE GAMMA CHAIN"/>
    <property type="match status" value="1"/>
</dbReference>
<keyword evidence="12" id="KW-1185">Reference proteome</keyword>
<evidence type="ECO:0000256" key="7">
    <source>
        <dbReference type="ARBA" id="ARBA00023136"/>
    </source>
</evidence>
<evidence type="ECO:0000256" key="5">
    <source>
        <dbReference type="ARBA" id="ARBA00022781"/>
    </source>
</evidence>
<dbReference type="Gene3D" id="1.10.287.80">
    <property type="entry name" value="ATP synthase, gamma subunit, helix hairpin domain"/>
    <property type="match status" value="1"/>
</dbReference>
<evidence type="ECO:0000256" key="10">
    <source>
        <dbReference type="HAMAP-Rule" id="MF_00815"/>
    </source>
</evidence>
<dbReference type="PROSITE" id="PS00153">
    <property type="entry name" value="ATPASE_GAMMA"/>
    <property type="match status" value="1"/>
</dbReference>
<evidence type="ECO:0000256" key="6">
    <source>
        <dbReference type="ARBA" id="ARBA00023065"/>
    </source>
</evidence>
<sequence length="293" mass="33060">MPNLRDIRKKIDAVKKIGQITKAMNMVASAKLRSIQRRLEGFRPYKNKFEEVITNLISSGGINPQKIELLQVREVKKVGIILVTADRGLCGAFNSMLIKETEKMLAKFKKEGKEVELICVGKKGANYFAKRAPIKEAYTDVMGKVLIQDARKIARSAMRAFLNGEWDEVYVVYGYFVNLIKQIPKVEKLLPLSFEPKEAEEKPKVSYSYIYEPEEEELLPEILPLYVNTVVFAAMLETAVSEQAARMTAMDNANRACGDMVRQLTLLFNKTRQASITKELMDIVGGAEAIKKG</sequence>
<dbReference type="STRING" id="289377.HL41_01090"/>
<keyword evidence="7 10" id="KW-0472">Membrane</keyword>
<dbReference type="GO" id="GO:0042777">
    <property type="term" value="P:proton motive force-driven plasma membrane ATP synthesis"/>
    <property type="evidence" value="ECO:0007669"/>
    <property type="project" value="UniProtKB-UniRule"/>
</dbReference>
<dbReference type="HOGENOM" id="CLU_050669_0_1_0"/>
<dbReference type="Pfam" id="PF00231">
    <property type="entry name" value="ATP-synt"/>
    <property type="match status" value="1"/>
</dbReference>
<evidence type="ECO:0000313" key="11">
    <source>
        <dbReference type="EMBL" id="AIH03534.1"/>
    </source>
</evidence>
<evidence type="ECO:0000256" key="1">
    <source>
        <dbReference type="ARBA" id="ARBA00003456"/>
    </source>
</evidence>
<dbReference type="PaxDb" id="289377-HL41_01090"/>
<keyword evidence="10" id="KW-1003">Cell membrane</keyword>
<dbReference type="AlphaFoldDB" id="A0A075WQB9"/>
<comment type="subcellular location">
    <subcellularLocation>
        <location evidence="10">Cell membrane</location>
        <topology evidence="10">Peripheral membrane protein</topology>
    </subcellularLocation>
    <subcellularLocation>
        <location evidence="2">Membrane</location>
        <topology evidence="2">Peripheral membrane protein</topology>
    </subcellularLocation>
</comment>
<dbReference type="GO" id="GO:0045259">
    <property type="term" value="C:proton-transporting ATP synthase complex"/>
    <property type="evidence" value="ECO:0007669"/>
    <property type="project" value="UniProtKB-KW"/>
</dbReference>
<dbReference type="InterPro" id="IPR035968">
    <property type="entry name" value="ATP_synth_F1_ATPase_gsu"/>
</dbReference>
<dbReference type="CDD" id="cd12151">
    <property type="entry name" value="F1-ATPase_gamma"/>
    <property type="match status" value="1"/>
</dbReference>
<keyword evidence="9 10" id="KW-0066">ATP synthesis</keyword>
<keyword evidence="5 10" id="KW-0375">Hydrogen ion transport</keyword>
<keyword evidence="11" id="KW-0378">Hydrolase</keyword>
<dbReference type="KEGG" id="tcm:HL41_01090"/>
<dbReference type="GO" id="GO:0016787">
    <property type="term" value="F:hydrolase activity"/>
    <property type="evidence" value="ECO:0007669"/>
    <property type="project" value="UniProtKB-KW"/>
</dbReference>
<keyword evidence="4 10" id="KW-0813">Transport</keyword>
<dbReference type="GO" id="GO:0046933">
    <property type="term" value="F:proton-transporting ATP synthase activity, rotational mechanism"/>
    <property type="evidence" value="ECO:0007669"/>
    <property type="project" value="UniProtKB-UniRule"/>
</dbReference>
<dbReference type="FunFam" id="3.40.1380.10:FF:000006">
    <property type="entry name" value="ATP synthase gamma chain"/>
    <property type="match status" value="1"/>
</dbReference>
<dbReference type="NCBIfam" id="TIGR01146">
    <property type="entry name" value="ATPsyn_F1gamma"/>
    <property type="match status" value="1"/>
</dbReference>
<comment type="subunit">
    <text evidence="10">F-type ATPases have 2 components, CF(1) - the catalytic core - and CF(0) - the membrane proton channel. CF(1) has five subunits: alpha(3), beta(3), gamma(1), delta(1), epsilon(1). CF(0) has three main subunits: a, b and c.</text>
</comment>
<reference evidence="11 12" key="1">
    <citation type="journal article" date="2015" name="Genome Announc.">
        <title>Genome Sequence of a Sulfate-Reducing Thermophilic Bacterium, Thermodesulfobacterium commune DSM 2178T (Phylum Thermodesulfobacteria).</title>
        <authorList>
            <person name="Bhatnagar S."/>
            <person name="Badger J.H."/>
            <person name="Madupu R."/>
            <person name="Khouri H.M."/>
            <person name="O'Connor E.M."/>
            <person name="Robb F.T."/>
            <person name="Ward N.L."/>
            <person name="Eisen J.A."/>
        </authorList>
    </citation>
    <scope>NUCLEOTIDE SEQUENCE [LARGE SCALE GENOMIC DNA]</scope>
    <source>
        <strain evidence="11 12">DSM 2178</strain>
    </source>
</reference>
<dbReference type="GO" id="GO:0005524">
    <property type="term" value="F:ATP binding"/>
    <property type="evidence" value="ECO:0007669"/>
    <property type="project" value="UniProtKB-UniRule"/>
</dbReference>
<dbReference type="SUPFAM" id="SSF52943">
    <property type="entry name" value="ATP synthase (F1-ATPase), gamma subunit"/>
    <property type="match status" value="1"/>
</dbReference>
<dbReference type="InterPro" id="IPR023632">
    <property type="entry name" value="ATP_synth_F1_gsu_CS"/>
</dbReference>
<dbReference type="OrthoDB" id="9812769at2"/>
<evidence type="ECO:0000256" key="2">
    <source>
        <dbReference type="ARBA" id="ARBA00004170"/>
    </source>
</evidence>
<dbReference type="RefSeq" id="WP_038063365.1">
    <property type="nucleotide sequence ID" value="NZ_CP008796.1"/>
</dbReference>
<dbReference type="PANTHER" id="PTHR11693:SF22">
    <property type="entry name" value="ATP SYNTHASE SUBUNIT GAMMA, MITOCHONDRIAL"/>
    <property type="match status" value="1"/>
</dbReference>
<evidence type="ECO:0000256" key="4">
    <source>
        <dbReference type="ARBA" id="ARBA00022448"/>
    </source>
</evidence>
<gene>
    <name evidence="10" type="primary">atpG</name>
    <name evidence="11" type="ORF">HL41_01090</name>
</gene>
<comment type="similarity">
    <text evidence="3 10">Belongs to the ATPase gamma chain family.</text>
</comment>
<keyword evidence="6 10" id="KW-0406">Ion transport</keyword>
<evidence type="ECO:0000256" key="3">
    <source>
        <dbReference type="ARBA" id="ARBA00007681"/>
    </source>
</evidence>
<dbReference type="eggNOG" id="COG0224">
    <property type="taxonomic scope" value="Bacteria"/>
</dbReference>
<evidence type="ECO:0000256" key="9">
    <source>
        <dbReference type="ARBA" id="ARBA00023310"/>
    </source>
</evidence>